<feature type="domain" description="Serine aminopeptidase S33" evidence="3">
    <location>
        <begin position="124"/>
        <end position="347"/>
    </location>
</feature>
<dbReference type="InterPro" id="IPR050960">
    <property type="entry name" value="AB_hydrolase_4_sf"/>
</dbReference>
<organism evidence="4 5">
    <name type="scientific">Elliptochloris bilobata</name>
    <dbReference type="NCBI Taxonomy" id="381761"/>
    <lineage>
        <taxon>Eukaryota</taxon>
        <taxon>Viridiplantae</taxon>
        <taxon>Chlorophyta</taxon>
        <taxon>core chlorophytes</taxon>
        <taxon>Trebouxiophyceae</taxon>
        <taxon>Trebouxiophyceae incertae sedis</taxon>
        <taxon>Elliptochloris clade</taxon>
        <taxon>Elliptochloris</taxon>
    </lineage>
</organism>
<gene>
    <name evidence="4" type="ORF">WJX81_007172</name>
</gene>
<dbReference type="Pfam" id="PF12146">
    <property type="entry name" value="Hydrolase_4"/>
    <property type="match status" value="1"/>
</dbReference>
<dbReference type="PANTHER" id="PTHR10794">
    <property type="entry name" value="ABHYDROLASE DOMAIN-CONTAINING PROTEIN"/>
    <property type="match status" value="1"/>
</dbReference>
<evidence type="ECO:0000313" key="5">
    <source>
        <dbReference type="Proteomes" id="UP001445335"/>
    </source>
</evidence>
<reference evidence="4 5" key="1">
    <citation type="journal article" date="2024" name="Nat. Commun.">
        <title>Phylogenomics reveals the evolutionary origins of lichenization in chlorophyte algae.</title>
        <authorList>
            <person name="Puginier C."/>
            <person name="Libourel C."/>
            <person name="Otte J."/>
            <person name="Skaloud P."/>
            <person name="Haon M."/>
            <person name="Grisel S."/>
            <person name="Petersen M."/>
            <person name="Berrin J.G."/>
            <person name="Delaux P.M."/>
            <person name="Dal Grande F."/>
            <person name="Keller J."/>
        </authorList>
    </citation>
    <scope>NUCLEOTIDE SEQUENCE [LARGE SCALE GENOMIC DNA]</scope>
    <source>
        <strain evidence="4 5">SAG 245.80</strain>
    </source>
</reference>
<dbReference type="InterPro" id="IPR022742">
    <property type="entry name" value="Hydrolase_4"/>
</dbReference>
<evidence type="ECO:0000313" key="4">
    <source>
        <dbReference type="EMBL" id="KAK9843809.1"/>
    </source>
</evidence>
<dbReference type="PANTHER" id="PTHR10794:SF63">
    <property type="entry name" value="ALPHA_BETA HYDROLASE 1, ISOFORM A"/>
    <property type="match status" value="1"/>
</dbReference>
<name>A0AAW1SBY7_9CHLO</name>
<dbReference type="GO" id="GO:0047372">
    <property type="term" value="F:monoacylglycerol lipase activity"/>
    <property type="evidence" value="ECO:0007669"/>
    <property type="project" value="TreeGrafter"/>
</dbReference>
<evidence type="ECO:0000259" key="3">
    <source>
        <dbReference type="Pfam" id="PF12146"/>
    </source>
</evidence>
<comment type="caution">
    <text evidence="4">The sequence shown here is derived from an EMBL/GenBank/DDBJ whole genome shotgun (WGS) entry which is preliminary data.</text>
</comment>
<dbReference type="SUPFAM" id="SSF53474">
    <property type="entry name" value="alpha/beta-Hydrolases"/>
    <property type="match status" value="1"/>
</dbReference>
<dbReference type="InterPro" id="IPR029058">
    <property type="entry name" value="AB_hydrolase_fold"/>
</dbReference>
<proteinExistence type="inferred from homology"/>
<evidence type="ECO:0000256" key="2">
    <source>
        <dbReference type="SAM" id="MobiDB-lite"/>
    </source>
</evidence>
<protein>
    <recommendedName>
        <fullName evidence="3">Serine aminopeptidase S33 domain-containing protein</fullName>
    </recommendedName>
</protein>
<dbReference type="Proteomes" id="UP001445335">
    <property type="component" value="Unassembled WGS sequence"/>
</dbReference>
<dbReference type="EMBL" id="JALJOU010000005">
    <property type="protein sequence ID" value="KAK9843809.1"/>
    <property type="molecule type" value="Genomic_DNA"/>
</dbReference>
<keyword evidence="5" id="KW-1185">Reference proteome</keyword>
<accession>A0AAW1SBY7</accession>
<evidence type="ECO:0000256" key="1">
    <source>
        <dbReference type="ARBA" id="ARBA00010884"/>
    </source>
</evidence>
<dbReference type="AlphaFoldDB" id="A0AAW1SBY7"/>
<dbReference type="GO" id="GO:0034338">
    <property type="term" value="F:short-chain carboxylesterase activity"/>
    <property type="evidence" value="ECO:0007669"/>
    <property type="project" value="TreeGrafter"/>
</dbReference>
<dbReference type="Gene3D" id="3.40.50.1820">
    <property type="entry name" value="alpha/beta hydrolase"/>
    <property type="match status" value="1"/>
</dbReference>
<feature type="region of interest" description="Disordered" evidence="2">
    <location>
        <begin position="520"/>
        <end position="540"/>
    </location>
</feature>
<sequence length="540" mass="56560">MVATFQKQSRAGVALGATCAALGAAAAYAWYYQRHECRRPDLYFKDGSEMMVRVLRACPLLQEPYRPTFWATNPHVQTMMSVLRKLSIRANFRRHLLPAPDGGTVGLDFFDGCDEYDWPADTPVLLLIHGLAGSSEDGYAKWMAATATSKGWRAAILNYRGAGGVPLTSCHVSSAAFTGDIHLALQFLSGLFPGAPLLACGYSMGGLMLTKYLAEADSGEWGGGARLAAAAVVSSPFCPAASNARLSQAWSAPWCYNVGLTRLFLRQFCFAHRATLAAGRSVPLDLDSLASANTMDAFIERVICKVYHHATPTLDEYFSAARAHRHIPAIRTPTLFLGAADDPFLGNLPLEEAAANPYTLLALTSRGGHVGFLSGAVPLGRVWMDDVVAQFLAAAASAAPPRPPAAKPSPAAVQAKAAGAAAATGLRPGRRCASEACLVSMQMCAPSAKSSLPAGKGGALAIVAEALAAETAVPPPPPSTPPRFAAAAALNPENPVTELWLRAPAGLAAAANSVASARSQRNWGSAGGGPAGRMCRNQSF</sequence>
<comment type="similarity">
    <text evidence="1">Belongs to the AB hydrolase superfamily. AB hydrolase 4 family.</text>
</comment>